<dbReference type="OrthoDB" id="9801934at2"/>
<comment type="similarity">
    <text evidence="1">Belongs to the HypE family.</text>
</comment>
<dbReference type="CDD" id="cd02197">
    <property type="entry name" value="HypE"/>
    <property type="match status" value="1"/>
</dbReference>
<dbReference type="KEGG" id="cmah:C1I91_24015"/>
<organism evidence="4 5">
    <name type="scientific">Clostridium manihotivorum</name>
    <dbReference type="NCBI Taxonomy" id="2320868"/>
    <lineage>
        <taxon>Bacteria</taxon>
        <taxon>Bacillati</taxon>
        <taxon>Bacillota</taxon>
        <taxon>Clostridia</taxon>
        <taxon>Eubacteriales</taxon>
        <taxon>Clostridiaceae</taxon>
        <taxon>Clostridium</taxon>
    </lineage>
</organism>
<name>A0A3R5TIS1_9CLOT</name>
<accession>A0A3R5TIS1</accession>
<evidence type="ECO:0000256" key="1">
    <source>
        <dbReference type="ARBA" id="ARBA00006243"/>
    </source>
</evidence>
<evidence type="ECO:0000259" key="3">
    <source>
        <dbReference type="Pfam" id="PF02769"/>
    </source>
</evidence>
<dbReference type="Pfam" id="PF00586">
    <property type="entry name" value="AIRS"/>
    <property type="match status" value="1"/>
</dbReference>
<dbReference type="Pfam" id="PF02769">
    <property type="entry name" value="AIRS_C"/>
    <property type="match status" value="1"/>
</dbReference>
<dbReference type="InterPro" id="IPR036676">
    <property type="entry name" value="PurM-like_C_sf"/>
</dbReference>
<dbReference type="GO" id="GO:0051604">
    <property type="term" value="P:protein maturation"/>
    <property type="evidence" value="ECO:0007669"/>
    <property type="project" value="TreeGrafter"/>
</dbReference>
<dbReference type="Proteomes" id="UP000286268">
    <property type="component" value="Chromosome"/>
</dbReference>
<dbReference type="EMBL" id="CP025746">
    <property type="protein sequence ID" value="QAA34458.1"/>
    <property type="molecule type" value="Genomic_DNA"/>
</dbReference>
<reference evidence="4 5" key="1">
    <citation type="submission" date="2018-01" db="EMBL/GenBank/DDBJ databases">
        <title>Genome Sequencing and Assembly of Anaerobacter polyendosporus strain CT4.</title>
        <authorList>
            <person name="Tachaapaikoon C."/>
            <person name="Sutheeworapong S."/>
            <person name="Jenjaroenpun P."/>
            <person name="Wongsurawat T."/>
            <person name="Nookeaw I."/>
            <person name="Cheawchanlertfa P."/>
            <person name="Kosugi A."/>
            <person name="Cheevadhanarak S."/>
            <person name="Ratanakhanokchai K."/>
        </authorList>
    </citation>
    <scope>NUCLEOTIDE SEQUENCE [LARGE SCALE GENOMIC DNA]</scope>
    <source>
        <strain evidence="4 5">CT4</strain>
    </source>
</reference>
<proteinExistence type="inferred from homology"/>
<evidence type="ECO:0000313" key="5">
    <source>
        <dbReference type="Proteomes" id="UP000286268"/>
    </source>
</evidence>
<protein>
    <submittedName>
        <fullName evidence="4">Hydrogenase expression/formation protein HypE</fullName>
    </submittedName>
</protein>
<dbReference type="InterPro" id="IPR010918">
    <property type="entry name" value="PurM-like_C_dom"/>
</dbReference>
<evidence type="ECO:0000259" key="2">
    <source>
        <dbReference type="Pfam" id="PF00586"/>
    </source>
</evidence>
<feature type="domain" description="PurM-like C-terminal" evidence="3">
    <location>
        <begin position="160"/>
        <end position="310"/>
    </location>
</feature>
<dbReference type="InterPro" id="IPR036921">
    <property type="entry name" value="PurM-like_N_sf"/>
</dbReference>
<feature type="domain" description="PurM-like N-terminal" evidence="2">
    <location>
        <begin position="45"/>
        <end position="147"/>
    </location>
</feature>
<dbReference type="PANTHER" id="PTHR30303:SF0">
    <property type="entry name" value="CARBAMOYL DEHYDRATASE HYPE"/>
    <property type="match status" value="1"/>
</dbReference>
<sequence>MNIITLYHGSGGKGTHELIDNIFYKYFYNKILDQQGDSSIINNINGRIAITTDSYVIEPIFFPGGDIGKLSVCGTVNDLAVVGAIPLYLTAGFIIEEGFDVNDLEKIAISMANAAKKAGVKIIAGDTKVVEKGKGDKIYINTAGIGSLRNDVNLGIANIEVGDKIIVSGTLGDHGTAILCKRQDLNFETEIESDCNALNGLIEEILNSKLKIRFMRDITRGGLATVLNEITNHREQGILLDQNCIPVREEVSGVCEILGVDPLYIANEGRVLVVVASEHSEKVLDIIRNNPLGKEAAVIGEVVKDKYGRVLLQTNIRGTRILDMAEAEIIPRIC</sequence>
<dbReference type="PANTHER" id="PTHR30303">
    <property type="entry name" value="HYDROGENASE ISOENZYMES FORMATION PROTEIN HYPE"/>
    <property type="match status" value="1"/>
</dbReference>
<keyword evidence="5" id="KW-1185">Reference proteome</keyword>
<dbReference type="Gene3D" id="3.90.650.10">
    <property type="entry name" value="PurM-like C-terminal domain"/>
    <property type="match status" value="1"/>
</dbReference>
<dbReference type="Gene3D" id="3.30.1330.10">
    <property type="entry name" value="PurM-like, N-terminal domain"/>
    <property type="match status" value="1"/>
</dbReference>
<dbReference type="NCBIfam" id="TIGR02124">
    <property type="entry name" value="hypE"/>
    <property type="match status" value="1"/>
</dbReference>
<dbReference type="RefSeq" id="WP_128215171.1">
    <property type="nucleotide sequence ID" value="NZ_CP025746.1"/>
</dbReference>
<dbReference type="PIRSF" id="PIRSF005644">
    <property type="entry name" value="Hdrgns_mtr_HypE"/>
    <property type="match status" value="1"/>
</dbReference>
<dbReference type="InterPro" id="IPR011854">
    <property type="entry name" value="HypE"/>
</dbReference>
<dbReference type="SUPFAM" id="SSF55326">
    <property type="entry name" value="PurM N-terminal domain-like"/>
    <property type="match status" value="1"/>
</dbReference>
<dbReference type="SUPFAM" id="SSF56042">
    <property type="entry name" value="PurM C-terminal domain-like"/>
    <property type="match status" value="1"/>
</dbReference>
<gene>
    <name evidence="4" type="primary">hypE</name>
    <name evidence="4" type="ORF">C1I91_24015</name>
</gene>
<dbReference type="InterPro" id="IPR016188">
    <property type="entry name" value="PurM-like_N"/>
</dbReference>
<dbReference type="AlphaFoldDB" id="A0A3R5TIS1"/>
<evidence type="ECO:0000313" key="4">
    <source>
        <dbReference type="EMBL" id="QAA34458.1"/>
    </source>
</evidence>